<comment type="caution">
    <text evidence="1">The sequence shown here is derived from an EMBL/GenBank/DDBJ whole genome shotgun (WGS) entry which is preliminary data.</text>
</comment>
<dbReference type="EMBL" id="QRTF01000083">
    <property type="protein sequence ID" value="RGQ41518.1"/>
    <property type="molecule type" value="Genomic_DNA"/>
</dbReference>
<protein>
    <submittedName>
        <fullName evidence="1">Uncharacterized protein</fullName>
    </submittedName>
</protein>
<proteinExistence type="predicted"/>
<dbReference type="RefSeq" id="WP_118112226.1">
    <property type="nucleotide sequence ID" value="NZ_QRTF01000083.1"/>
</dbReference>
<name>A0A412AXU1_9FIRM</name>
<sequence length="78" mass="8769">MWVHGNATEHMYEDVYKGITTGNGTAYTNPNLCTQEIMSDFYGSLQEATKSGIVYGKRLLKVIGNLYLLSQDRQDSCQ</sequence>
<organism evidence="1 2">
    <name type="scientific">Roseburia inulinivorans</name>
    <dbReference type="NCBI Taxonomy" id="360807"/>
    <lineage>
        <taxon>Bacteria</taxon>
        <taxon>Bacillati</taxon>
        <taxon>Bacillota</taxon>
        <taxon>Clostridia</taxon>
        <taxon>Lachnospirales</taxon>
        <taxon>Lachnospiraceae</taxon>
        <taxon>Roseburia</taxon>
    </lineage>
</organism>
<dbReference type="AlphaFoldDB" id="A0A412AXU1"/>
<reference evidence="1 2" key="1">
    <citation type="submission" date="2018-08" db="EMBL/GenBank/DDBJ databases">
        <title>A genome reference for cultivated species of the human gut microbiota.</title>
        <authorList>
            <person name="Zou Y."/>
            <person name="Xue W."/>
            <person name="Luo G."/>
        </authorList>
    </citation>
    <scope>NUCLEOTIDE SEQUENCE [LARGE SCALE GENOMIC DNA]</scope>
    <source>
        <strain evidence="1 2">AF28-15</strain>
    </source>
</reference>
<evidence type="ECO:0000313" key="1">
    <source>
        <dbReference type="EMBL" id="RGQ41518.1"/>
    </source>
</evidence>
<accession>A0A412AXU1</accession>
<evidence type="ECO:0000313" key="2">
    <source>
        <dbReference type="Proteomes" id="UP000283738"/>
    </source>
</evidence>
<gene>
    <name evidence="1" type="ORF">DWY96_17660</name>
</gene>
<dbReference type="Proteomes" id="UP000283738">
    <property type="component" value="Unassembled WGS sequence"/>
</dbReference>